<dbReference type="EMBL" id="JAPDRK010000008">
    <property type="protein sequence ID" value="KAJ9609453.1"/>
    <property type="molecule type" value="Genomic_DNA"/>
</dbReference>
<feature type="compositionally biased region" description="Basic and acidic residues" evidence="1">
    <location>
        <begin position="667"/>
        <end position="679"/>
    </location>
</feature>
<feature type="region of interest" description="Disordered" evidence="1">
    <location>
        <begin position="646"/>
        <end position="689"/>
    </location>
</feature>
<feature type="compositionally biased region" description="Polar residues" evidence="1">
    <location>
        <begin position="680"/>
        <end position="689"/>
    </location>
</feature>
<sequence>MGSVDSGKNEIQFEKFFLTEEEHLKIRRLSQIASREQGLHKVTTYGADNSLYFKPGHTSMRNFLRIIDPGHSASITLIPGAHMATELKVLGACATNKLSPATVPMNRQNGHRDNSGYKVRFEEYDVPPNFTEDPFPFLVALLEEHNYQLPHALTAILTLALLKDGYAQTGPGSGNRAYGRFKQFATAIALDRLVTRFELGADQRNFTRYMNLLDESSGRPYSLAAASGNLRSPDALFRLPKDVNPTKKWTQGQRKMTWLLVKHQVIEKNDHDNHDSWDGHGRRFVYQLLSILLQDLGAALSHAKLCRPAQETAATFSMDDYKESIKELHQATELLSLFFEYFRDEIRLTLKWVAHVCNIKRRRPGEMRSSSKDLAGLEELEMNPNVGWHDDFMYWLQLFDDDFGPVQDSHPWATYRTSKPRLSSQQAVLVPRARIYMLQVKGHSIMDERLPNVNELLDEVLLRYPESKPALKARINANELDANVQGSELQCTMHSEMILFSLHALTMDGMLSKADKSPPTAKEISDCLKASNIDIPTDVIQEFKTVGEILAMTQRCCATCRVFLDKIHHWQHDAPRRRLARPASYGHVQPIALPPWTPRAIGEPVLRFLEGTVRDIAARIYSCQVNENRPSDQRFIDFGPYPDIDPDYSASPIPHRGRRGALLSDGGAERSRVRERQRELNGSTPHSER</sequence>
<organism evidence="2 3">
    <name type="scientific">Cladophialophora chaetospira</name>
    <dbReference type="NCBI Taxonomy" id="386627"/>
    <lineage>
        <taxon>Eukaryota</taxon>
        <taxon>Fungi</taxon>
        <taxon>Dikarya</taxon>
        <taxon>Ascomycota</taxon>
        <taxon>Pezizomycotina</taxon>
        <taxon>Eurotiomycetes</taxon>
        <taxon>Chaetothyriomycetidae</taxon>
        <taxon>Chaetothyriales</taxon>
        <taxon>Herpotrichiellaceae</taxon>
        <taxon>Cladophialophora</taxon>
    </lineage>
</organism>
<comment type="caution">
    <text evidence="2">The sequence shown here is derived from an EMBL/GenBank/DDBJ whole genome shotgun (WGS) entry which is preliminary data.</text>
</comment>
<name>A0AA38XAA3_9EURO</name>
<dbReference type="AlphaFoldDB" id="A0AA38XAA3"/>
<evidence type="ECO:0000313" key="3">
    <source>
        <dbReference type="Proteomes" id="UP001172673"/>
    </source>
</evidence>
<evidence type="ECO:0000313" key="2">
    <source>
        <dbReference type="EMBL" id="KAJ9609453.1"/>
    </source>
</evidence>
<protein>
    <submittedName>
        <fullName evidence="2">Uncharacterized protein</fullName>
    </submittedName>
</protein>
<evidence type="ECO:0000256" key="1">
    <source>
        <dbReference type="SAM" id="MobiDB-lite"/>
    </source>
</evidence>
<keyword evidence="3" id="KW-1185">Reference proteome</keyword>
<accession>A0AA38XAA3</accession>
<proteinExistence type="predicted"/>
<reference evidence="2" key="1">
    <citation type="submission" date="2022-10" db="EMBL/GenBank/DDBJ databases">
        <title>Culturing micro-colonial fungi from biological soil crusts in the Mojave desert and describing Neophaeococcomyces mojavensis, and introducing the new genera and species Taxawa tesnikishii.</title>
        <authorList>
            <person name="Kurbessoian T."/>
            <person name="Stajich J.E."/>
        </authorList>
    </citation>
    <scope>NUCLEOTIDE SEQUENCE</scope>
    <source>
        <strain evidence="2">TK_41</strain>
    </source>
</reference>
<dbReference type="Proteomes" id="UP001172673">
    <property type="component" value="Unassembled WGS sequence"/>
</dbReference>
<gene>
    <name evidence="2" type="ORF">H2200_005780</name>
</gene>